<dbReference type="PROSITE" id="PS00761">
    <property type="entry name" value="SPASE_I_3"/>
    <property type="match status" value="1"/>
</dbReference>
<accession>A0A3E1Y5C2</accession>
<gene>
    <name evidence="9" type="primary">lepB</name>
    <name evidence="9" type="ORF">DVR12_21525</name>
</gene>
<dbReference type="AlphaFoldDB" id="A0A3E1Y5C2"/>
<evidence type="ECO:0000313" key="10">
    <source>
        <dbReference type="Proteomes" id="UP000260644"/>
    </source>
</evidence>
<feature type="transmembrane region" description="Helical" evidence="7">
    <location>
        <begin position="31"/>
        <end position="52"/>
    </location>
</feature>
<keyword evidence="7" id="KW-0645">Protease</keyword>
<dbReference type="Pfam" id="PF10502">
    <property type="entry name" value="Peptidase_S26"/>
    <property type="match status" value="2"/>
</dbReference>
<proteinExistence type="inferred from homology"/>
<reference evidence="9 10" key="1">
    <citation type="submission" date="2018-07" db="EMBL/GenBank/DDBJ databases">
        <title>Chitinophaga K2CV101002-2 sp. nov., isolated from a monsoon evergreen broad-leaved forest soil.</title>
        <authorList>
            <person name="Lv Y."/>
        </authorList>
    </citation>
    <scope>NUCLEOTIDE SEQUENCE [LARGE SCALE GENOMIC DNA]</scope>
    <source>
        <strain evidence="9 10">GDMCC 1.1288</strain>
    </source>
</reference>
<dbReference type="OrthoDB" id="9802919at2"/>
<dbReference type="RefSeq" id="WP_116977874.1">
    <property type="nucleotide sequence ID" value="NZ_QPMM01000012.1"/>
</dbReference>
<dbReference type="EMBL" id="QPMM01000012">
    <property type="protein sequence ID" value="RFS19687.1"/>
    <property type="molecule type" value="Genomic_DNA"/>
</dbReference>
<dbReference type="Proteomes" id="UP000260644">
    <property type="component" value="Unassembled WGS sequence"/>
</dbReference>
<evidence type="ECO:0000256" key="2">
    <source>
        <dbReference type="ARBA" id="ARBA00009370"/>
    </source>
</evidence>
<keyword evidence="7" id="KW-1133">Transmembrane helix</keyword>
<comment type="caution">
    <text evidence="9">The sequence shown here is derived from an EMBL/GenBank/DDBJ whole genome shotgun (WGS) entry which is preliminary data.</text>
</comment>
<dbReference type="GO" id="GO:0016020">
    <property type="term" value="C:membrane"/>
    <property type="evidence" value="ECO:0007669"/>
    <property type="project" value="UniProtKB-SubCell"/>
</dbReference>
<dbReference type="CDD" id="cd06530">
    <property type="entry name" value="S26_SPase_I"/>
    <property type="match status" value="2"/>
</dbReference>
<dbReference type="InterPro" id="IPR019533">
    <property type="entry name" value="Peptidase_S26"/>
</dbReference>
<comment type="similarity">
    <text evidence="2 7">Belongs to the peptidase S26 family.</text>
</comment>
<name>A0A3E1Y5C2_9BACT</name>
<dbReference type="NCBIfam" id="TIGR02227">
    <property type="entry name" value="sigpep_I_bact"/>
    <property type="match status" value="2"/>
</dbReference>
<evidence type="ECO:0000256" key="1">
    <source>
        <dbReference type="ARBA" id="ARBA00000677"/>
    </source>
</evidence>
<evidence type="ECO:0000256" key="4">
    <source>
        <dbReference type="ARBA" id="ARBA00019232"/>
    </source>
</evidence>
<keyword evidence="10" id="KW-1185">Reference proteome</keyword>
<evidence type="ECO:0000256" key="7">
    <source>
        <dbReference type="RuleBase" id="RU362042"/>
    </source>
</evidence>
<dbReference type="InterPro" id="IPR000223">
    <property type="entry name" value="Pept_S26A_signal_pept_1"/>
</dbReference>
<evidence type="ECO:0000256" key="6">
    <source>
        <dbReference type="PIRSR" id="PIRSR600223-1"/>
    </source>
</evidence>
<evidence type="ECO:0000259" key="8">
    <source>
        <dbReference type="Pfam" id="PF10502"/>
    </source>
</evidence>
<dbReference type="EC" id="3.4.21.89" evidence="3 7"/>
<protein>
    <recommendedName>
        <fullName evidence="4 7">Signal peptidase I</fullName>
        <ecNumber evidence="3 7">3.4.21.89</ecNumber>
    </recommendedName>
</protein>
<dbReference type="InterPro" id="IPR036286">
    <property type="entry name" value="LexA/Signal_pep-like_sf"/>
</dbReference>
<keyword evidence="5 7" id="KW-0378">Hydrolase</keyword>
<evidence type="ECO:0000256" key="5">
    <source>
        <dbReference type="ARBA" id="ARBA00022801"/>
    </source>
</evidence>
<dbReference type="Gene3D" id="2.10.109.10">
    <property type="entry name" value="Umud Fragment, subunit A"/>
    <property type="match status" value="1"/>
</dbReference>
<dbReference type="SUPFAM" id="SSF51306">
    <property type="entry name" value="LexA/Signal peptidase"/>
    <property type="match status" value="1"/>
</dbReference>
<dbReference type="PRINTS" id="PR00727">
    <property type="entry name" value="LEADERPTASE"/>
</dbReference>
<dbReference type="GO" id="GO:0004252">
    <property type="term" value="F:serine-type endopeptidase activity"/>
    <property type="evidence" value="ECO:0007669"/>
    <property type="project" value="InterPro"/>
</dbReference>
<dbReference type="InterPro" id="IPR019758">
    <property type="entry name" value="Pept_S26A_signal_pept_1_CS"/>
</dbReference>
<dbReference type="GO" id="GO:0006465">
    <property type="term" value="P:signal peptide processing"/>
    <property type="evidence" value="ECO:0007669"/>
    <property type="project" value="InterPro"/>
</dbReference>
<comment type="catalytic activity">
    <reaction evidence="1 7">
        <text>Cleavage of hydrophobic, N-terminal signal or leader sequences from secreted and periplasmic proteins.</text>
        <dbReference type="EC" id="3.4.21.89"/>
    </reaction>
</comment>
<dbReference type="PANTHER" id="PTHR43390">
    <property type="entry name" value="SIGNAL PEPTIDASE I"/>
    <property type="match status" value="1"/>
</dbReference>
<keyword evidence="7" id="KW-0812">Transmembrane</keyword>
<organism evidence="9 10">
    <name type="scientific">Chitinophaga silvatica</name>
    <dbReference type="NCBI Taxonomy" id="2282649"/>
    <lineage>
        <taxon>Bacteria</taxon>
        <taxon>Pseudomonadati</taxon>
        <taxon>Bacteroidota</taxon>
        <taxon>Chitinophagia</taxon>
        <taxon>Chitinophagales</taxon>
        <taxon>Chitinophagaceae</taxon>
        <taxon>Chitinophaga</taxon>
    </lineage>
</organism>
<feature type="active site" evidence="6">
    <location>
        <position position="178"/>
    </location>
</feature>
<sequence>MSLLFNAKPGVNERTESVKKKKSWIREWTEAVIFAIVVGTLIRTFIFEAFVIPSGSMERTLLVGDFIYVSKLSYGPRIPITPVAVPFTNHTLPFTHTVQPFSTIVQWPYKRLPGFSKIERNDVIVFNYPMGDSVIFNKKFVDENYYRWAKFPHGYDSMRAKFPPPLYRPVDKRETLIKRCVGLAGDTVTYIDGRLYINSKLAYAPPERQSKFFVKMPDLKPMDIPTAQKYNINPQYDAVKDSVTYIYFLTFPQADSLRKIGATVDLRVSDLKGGSFLIFPFDVGKYPWTVDNFGPIYIPKKNATIEIDTCNLPFYRRIIETYEGNKLTVNDGKIFINEKETSNYTFKMNYYWMMGDNRNDSQDSRYWGFVPEDHIMGKAWIIWFSTGEGKIRWRRIFSLIR</sequence>
<keyword evidence="7" id="KW-0472">Membrane</keyword>
<feature type="active site" evidence="6">
    <location>
        <position position="56"/>
    </location>
</feature>
<feature type="domain" description="Peptidase S26" evidence="8">
    <location>
        <begin position="343"/>
        <end position="383"/>
    </location>
</feature>
<dbReference type="GO" id="GO:0009003">
    <property type="term" value="F:signal peptidase activity"/>
    <property type="evidence" value="ECO:0007669"/>
    <property type="project" value="UniProtKB-EC"/>
</dbReference>
<evidence type="ECO:0000256" key="3">
    <source>
        <dbReference type="ARBA" id="ARBA00013208"/>
    </source>
</evidence>
<evidence type="ECO:0000313" key="9">
    <source>
        <dbReference type="EMBL" id="RFS19687.1"/>
    </source>
</evidence>
<comment type="subcellular location">
    <subcellularLocation>
        <location evidence="7">Membrane</location>
        <topology evidence="7">Single-pass type II membrane protein</topology>
    </subcellularLocation>
</comment>
<feature type="domain" description="Peptidase S26" evidence="8">
    <location>
        <begin position="25"/>
        <end position="211"/>
    </location>
</feature>
<dbReference type="PANTHER" id="PTHR43390:SF1">
    <property type="entry name" value="CHLOROPLAST PROCESSING PEPTIDASE"/>
    <property type="match status" value="1"/>
</dbReference>